<name>A0A367VB27_9PROT</name>
<comment type="caution">
    <text evidence="1">The sequence shown here is derived from an EMBL/GenBank/DDBJ whole genome shotgun (WGS) entry which is preliminary data.</text>
</comment>
<proteinExistence type="predicted"/>
<accession>A0A367VB27</accession>
<protein>
    <submittedName>
        <fullName evidence="1">Uncharacterized protein</fullName>
    </submittedName>
</protein>
<organism evidence="1 2">
    <name type="scientific">Thalassospira profundimaris</name>
    <dbReference type="NCBI Taxonomy" id="502049"/>
    <lineage>
        <taxon>Bacteria</taxon>
        <taxon>Pseudomonadati</taxon>
        <taxon>Pseudomonadota</taxon>
        <taxon>Alphaproteobacteria</taxon>
        <taxon>Rhodospirillales</taxon>
        <taxon>Thalassospiraceae</taxon>
        <taxon>Thalassospira</taxon>
    </lineage>
</organism>
<evidence type="ECO:0000313" key="1">
    <source>
        <dbReference type="EMBL" id="RCK21440.1"/>
    </source>
</evidence>
<evidence type="ECO:0000313" key="2">
    <source>
        <dbReference type="Proteomes" id="UP000253061"/>
    </source>
</evidence>
<dbReference type="EMBL" id="JPWB01000005">
    <property type="protein sequence ID" value="RCK21440.1"/>
    <property type="molecule type" value="Genomic_DNA"/>
</dbReference>
<dbReference type="RefSeq" id="WP_062955524.1">
    <property type="nucleotide sequence ID" value="NZ_JPWB01000005.1"/>
</dbReference>
<dbReference type="AlphaFoldDB" id="A0A367VB27"/>
<gene>
    <name evidence="1" type="ORF">TH6_12540</name>
</gene>
<reference evidence="1 2" key="1">
    <citation type="submission" date="2014-07" db="EMBL/GenBank/DDBJ databases">
        <title>Draft genome sequence of Thalassospira profundimaris R8-17.</title>
        <authorList>
            <person name="Lai Q."/>
            <person name="Shao Z."/>
        </authorList>
    </citation>
    <scope>NUCLEOTIDE SEQUENCE [LARGE SCALE GENOMIC DNA]</scope>
    <source>
        <strain evidence="1 2">R8-17</strain>
    </source>
</reference>
<dbReference type="Proteomes" id="UP000253061">
    <property type="component" value="Unassembled WGS sequence"/>
</dbReference>
<sequence length="106" mass="11753">MTQLESGTVKFKSIDDFKDMNLTQFVQEIDQVPTGLLVELRETQKDRYQGNWRRIVVGELAQRDYDSIRQSANAAKYAACATIAAAVIAGVTAVLQTADFFLTCSS</sequence>